<evidence type="ECO:0000256" key="10">
    <source>
        <dbReference type="ARBA" id="ARBA00022989"/>
    </source>
</evidence>
<evidence type="ECO:0000256" key="1">
    <source>
        <dbReference type="ARBA" id="ARBA00003540"/>
    </source>
</evidence>
<sequence length="137" mass="15039">MAISSGGDSDEVLSEINITPMVDVMLVLLVVFIITAPLMTNAINVNLPDTETTVQIEEHKKPLVLSIDAEGKIYLDKDEYALEILQQELEGRKLTDPELRLNLNADDAVNYGVVAKVMVLIEKAGIEKLSMVTERGS</sequence>
<evidence type="ECO:0000256" key="4">
    <source>
        <dbReference type="ARBA" id="ARBA00011471"/>
    </source>
</evidence>
<accession>A0ABV7FGC2</accession>
<protein>
    <submittedName>
        <fullName evidence="14">Biopolymer transporter ExbD</fullName>
    </submittedName>
</protein>
<dbReference type="RefSeq" id="WP_378117457.1">
    <property type="nucleotide sequence ID" value="NZ_JBHRTF010000003.1"/>
</dbReference>
<keyword evidence="8 12" id="KW-0812">Transmembrane</keyword>
<keyword evidence="5 12" id="KW-0813">Transport</keyword>
<dbReference type="InterPro" id="IPR003400">
    <property type="entry name" value="ExbD"/>
</dbReference>
<dbReference type="PANTHER" id="PTHR30558:SF12">
    <property type="entry name" value="BIOPOLYMER TRANSPORT PROTEIN EXBD"/>
    <property type="match status" value="1"/>
</dbReference>
<comment type="caution">
    <text evidence="14">The sequence shown here is derived from an EMBL/GenBank/DDBJ whole genome shotgun (WGS) entry which is preliminary data.</text>
</comment>
<keyword evidence="6" id="KW-1003">Cell membrane</keyword>
<keyword evidence="15" id="KW-1185">Reference proteome</keyword>
<dbReference type="Gene3D" id="3.30.420.270">
    <property type="match status" value="1"/>
</dbReference>
<comment type="subcellular location">
    <subcellularLocation>
        <location evidence="2">Cell inner membrane</location>
        <topology evidence="2">Single-pass type II membrane protein</topology>
    </subcellularLocation>
    <subcellularLocation>
        <location evidence="12">Cell membrane</location>
        <topology evidence="12">Single-pass type II membrane protein</topology>
    </subcellularLocation>
</comment>
<gene>
    <name evidence="14" type="ORF">ACFODX_06975</name>
</gene>
<evidence type="ECO:0000256" key="5">
    <source>
        <dbReference type="ARBA" id="ARBA00022448"/>
    </source>
</evidence>
<comment type="function">
    <text evidence="1">Involved in the TonB-dependent energy-dependent transport of various receptor-bound substrates.</text>
</comment>
<evidence type="ECO:0000256" key="13">
    <source>
        <dbReference type="SAM" id="Phobius"/>
    </source>
</evidence>
<keyword evidence="7" id="KW-0997">Cell inner membrane</keyword>
<name>A0ABV7FGC2_9GAMM</name>
<dbReference type="EMBL" id="JBHRTF010000003">
    <property type="protein sequence ID" value="MFC3115294.1"/>
    <property type="molecule type" value="Genomic_DNA"/>
</dbReference>
<evidence type="ECO:0000256" key="2">
    <source>
        <dbReference type="ARBA" id="ARBA00004249"/>
    </source>
</evidence>
<dbReference type="Proteomes" id="UP001595555">
    <property type="component" value="Unassembled WGS sequence"/>
</dbReference>
<proteinExistence type="inferred from homology"/>
<dbReference type="PANTHER" id="PTHR30558">
    <property type="entry name" value="EXBD MEMBRANE COMPONENT OF PMF-DRIVEN MACROMOLECULE IMPORT SYSTEM"/>
    <property type="match status" value="1"/>
</dbReference>
<evidence type="ECO:0000313" key="15">
    <source>
        <dbReference type="Proteomes" id="UP001595555"/>
    </source>
</evidence>
<evidence type="ECO:0000256" key="9">
    <source>
        <dbReference type="ARBA" id="ARBA00022927"/>
    </source>
</evidence>
<evidence type="ECO:0000256" key="11">
    <source>
        <dbReference type="ARBA" id="ARBA00023136"/>
    </source>
</evidence>
<evidence type="ECO:0000256" key="12">
    <source>
        <dbReference type="RuleBase" id="RU003879"/>
    </source>
</evidence>
<evidence type="ECO:0000313" key="14">
    <source>
        <dbReference type="EMBL" id="MFC3115294.1"/>
    </source>
</evidence>
<evidence type="ECO:0000256" key="7">
    <source>
        <dbReference type="ARBA" id="ARBA00022519"/>
    </source>
</evidence>
<evidence type="ECO:0000256" key="6">
    <source>
        <dbReference type="ARBA" id="ARBA00022475"/>
    </source>
</evidence>
<dbReference type="Pfam" id="PF02472">
    <property type="entry name" value="ExbD"/>
    <property type="match status" value="1"/>
</dbReference>
<evidence type="ECO:0000256" key="3">
    <source>
        <dbReference type="ARBA" id="ARBA00005811"/>
    </source>
</evidence>
<keyword evidence="9 12" id="KW-0653">Protein transport</keyword>
<keyword evidence="11 13" id="KW-0472">Membrane</keyword>
<evidence type="ECO:0000256" key="8">
    <source>
        <dbReference type="ARBA" id="ARBA00022692"/>
    </source>
</evidence>
<reference evidence="15" key="1">
    <citation type="journal article" date="2019" name="Int. J. Syst. Evol. Microbiol.">
        <title>The Global Catalogue of Microorganisms (GCM) 10K type strain sequencing project: providing services to taxonomists for standard genome sequencing and annotation.</title>
        <authorList>
            <consortium name="The Broad Institute Genomics Platform"/>
            <consortium name="The Broad Institute Genome Sequencing Center for Infectious Disease"/>
            <person name="Wu L."/>
            <person name="Ma J."/>
        </authorList>
    </citation>
    <scope>NUCLEOTIDE SEQUENCE [LARGE SCALE GENOMIC DNA]</scope>
    <source>
        <strain evidence="15">KCTC 52237</strain>
    </source>
</reference>
<keyword evidence="10 13" id="KW-1133">Transmembrane helix</keyword>
<feature type="transmembrane region" description="Helical" evidence="13">
    <location>
        <begin position="20"/>
        <end position="39"/>
    </location>
</feature>
<comment type="subunit">
    <text evidence="4">The accessory proteins ExbB and ExbD seem to form a complex with TonB.</text>
</comment>
<comment type="similarity">
    <text evidence="3 12">Belongs to the ExbD/TolR family.</text>
</comment>
<organism evidence="14 15">
    <name type="scientific">Cellvibrio fontiphilus</name>
    <dbReference type="NCBI Taxonomy" id="1815559"/>
    <lineage>
        <taxon>Bacteria</taxon>
        <taxon>Pseudomonadati</taxon>
        <taxon>Pseudomonadota</taxon>
        <taxon>Gammaproteobacteria</taxon>
        <taxon>Cellvibrionales</taxon>
        <taxon>Cellvibrionaceae</taxon>
        <taxon>Cellvibrio</taxon>
    </lineage>
</organism>